<keyword evidence="3" id="KW-1185">Reference proteome</keyword>
<reference evidence="2 3" key="1">
    <citation type="submission" date="2019-07" db="EMBL/GenBank/DDBJ databases">
        <title>Whole genome shotgun sequence of Thiobacillus plumbophilus NBRC 107929.</title>
        <authorList>
            <person name="Hosoyama A."/>
            <person name="Uohara A."/>
            <person name="Ohji S."/>
            <person name="Ichikawa N."/>
        </authorList>
    </citation>
    <scope>NUCLEOTIDE SEQUENCE [LARGE SCALE GENOMIC DNA]</scope>
    <source>
        <strain evidence="2 3">NBRC 107929</strain>
    </source>
</reference>
<organism evidence="2 3">
    <name type="scientific">Sulfuriferula plumbiphila</name>
    <dbReference type="NCBI Taxonomy" id="171865"/>
    <lineage>
        <taxon>Bacteria</taxon>
        <taxon>Pseudomonadati</taxon>
        <taxon>Pseudomonadota</taxon>
        <taxon>Betaproteobacteria</taxon>
        <taxon>Nitrosomonadales</taxon>
        <taxon>Sulfuricellaceae</taxon>
        <taxon>Sulfuriferula</taxon>
    </lineage>
</organism>
<dbReference type="AlphaFoldDB" id="A0A512L6I5"/>
<gene>
    <name evidence="2" type="ORF">TPL01_12050</name>
</gene>
<proteinExistence type="predicted"/>
<evidence type="ECO:0000313" key="3">
    <source>
        <dbReference type="Proteomes" id="UP000321337"/>
    </source>
</evidence>
<evidence type="ECO:0000256" key="1">
    <source>
        <dbReference type="SAM" id="Phobius"/>
    </source>
</evidence>
<dbReference type="Proteomes" id="UP000321337">
    <property type="component" value="Unassembled WGS sequence"/>
</dbReference>
<keyword evidence="1" id="KW-0812">Transmembrane</keyword>
<comment type="caution">
    <text evidence="2">The sequence shown here is derived from an EMBL/GenBank/DDBJ whole genome shotgun (WGS) entry which is preliminary data.</text>
</comment>
<evidence type="ECO:0000313" key="2">
    <source>
        <dbReference type="EMBL" id="GEP30067.1"/>
    </source>
</evidence>
<name>A0A512L6I5_9PROT</name>
<accession>A0A512L6I5</accession>
<protein>
    <submittedName>
        <fullName evidence="2">Uncharacterized protein</fullName>
    </submittedName>
</protein>
<keyword evidence="1" id="KW-1133">Transmembrane helix</keyword>
<dbReference type="EMBL" id="BKAD01000011">
    <property type="protein sequence ID" value="GEP30067.1"/>
    <property type="molecule type" value="Genomic_DNA"/>
</dbReference>
<dbReference type="OrthoDB" id="166183at2"/>
<feature type="transmembrane region" description="Helical" evidence="1">
    <location>
        <begin position="12"/>
        <end position="33"/>
    </location>
</feature>
<sequence length="66" mass="7844">MMVDDHRKMLWLHYVNLMLGFWLLTSPFTLGYLSNYVPDANVLRVMAERGLAVPWRTVIILSVHRW</sequence>
<keyword evidence="1" id="KW-0472">Membrane</keyword>
<dbReference type="RefSeq" id="WP_147071803.1">
    <property type="nucleotide sequence ID" value="NZ_AP021884.1"/>
</dbReference>